<dbReference type="EMBL" id="MU150234">
    <property type="protein sequence ID" value="KAF9468088.1"/>
    <property type="molecule type" value="Genomic_DNA"/>
</dbReference>
<keyword evidence="3" id="KW-1185">Reference proteome</keyword>
<feature type="non-terminal residue" evidence="2">
    <location>
        <position position="1"/>
    </location>
</feature>
<protein>
    <submittedName>
        <fullName evidence="2">Uncharacterized protein</fullName>
    </submittedName>
</protein>
<feature type="region of interest" description="Disordered" evidence="1">
    <location>
        <begin position="90"/>
        <end position="116"/>
    </location>
</feature>
<name>A0A9P5YFU6_9AGAR</name>
<evidence type="ECO:0000313" key="2">
    <source>
        <dbReference type="EMBL" id="KAF9468088.1"/>
    </source>
</evidence>
<feature type="non-terminal residue" evidence="2">
    <location>
        <position position="179"/>
    </location>
</feature>
<organism evidence="2 3">
    <name type="scientific">Collybia nuda</name>
    <dbReference type="NCBI Taxonomy" id="64659"/>
    <lineage>
        <taxon>Eukaryota</taxon>
        <taxon>Fungi</taxon>
        <taxon>Dikarya</taxon>
        <taxon>Basidiomycota</taxon>
        <taxon>Agaricomycotina</taxon>
        <taxon>Agaricomycetes</taxon>
        <taxon>Agaricomycetidae</taxon>
        <taxon>Agaricales</taxon>
        <taxon>Tricholomatineae</taxon>
        <taxon>Clitocybaceae</taxon>
        <taxon>Collybia</taxon>
    </lineage>
</organism>
<evidence type="ECO:0000313" key="3">
    <source>
        <dbReference type="Proteomes" id="UP000807353"/>
    </source>
</evidence>
<evidence type="ECO:0000256" key="1">
    <source>
        <dbReference type="SAM" id="MobiDB-lite"/>
    </source>
</evidence>
<feature type="region of interest" description="Disordered" evidence="1">
    <location>
        <begin position="1"/>
        <end position="27"/>
    </location>
</feature>
<comment type="caution">
    <text evidence="2">The sequence shown here is derived from an EMBL/GenBank/DDBJ whole genome shotgun (WGS) entry which is preliminary data.</text>
</comment>
<accession>A0A9P5YFU6</accession>
<dbReference type="OrthoDB" id="3264780at2759"/>
<dbReference type="AlphaFoldDB" id="A0A9P5YFU6"/>
<proteinExistence type="predicted"/>
<reference evidence="2" key="1">
    <citation type="submission" date="2020-11" db="EMBL/GenBank/DDBJ databases">
        <authorList>
            <consortium name="DOE Joint Genome Institute"/>
            <person name="Ahrendt S."/>
            <person name="Riley R."/>
            <person name="Andreopoulos W."/>
            <person name="Labutti K."/>
            <person name="Pangilinan J."/>
            <person name="Ruiz-Duenas F.J."/>
            <person name="Barrasa J.M."/>
            <person name="Sanchez-Garcia M."/>
            <person name="Camarero S."/>
            <person name="Miyauchi S."/>
            <person name="Serrano A."/>
            <person name="Linde D."/>
            <person name="Babiker R."/>
            <person name="Drula E."/>
            <person name="Ayuso-Fernandez I."/>
            <person name="Pacheco R."/>
            <person name="Padilla G."/>
            <person name="Ferreira P."/>
            <person name="Barriuso J."/>
            <person name="Kellner H."/>
            <person name="Castanera R."/>
            <person name="Alfaro M."/>
            <person name="Ramirez L."/>
            <person name="Pisabarro A.G."/>
            <person name="Kuo A."/>
            <person name="Tritt A."/>
            <person name="Lipzen A."/>
            <person name="He G."/>
            <person name="Yan M."/>
            <person name="Ng V."/>
            <person name="Cullen D."/>
            <person name="Martin F."/>
            <person name="Rosso M.-N."/>
            <person name="Henrissat B."/>
            <person name="Hibbett D."/>
            <person name="Martinez A.T."/>
            <person name="Grigoriev I.V."/>
        </authorList>
    </citation>
    <scope>NUCLEOTIDE SEQUENCE</scope>
    <source>
        <strain evidence="2">CBS 247.69</strain>
    </source>
</reference>
<gene>
    <name evidence="2" type="ORF">BDZ94DRAFT_1148100</name>
</gene>
<sequence length="179" mass="19697">LVGGIKPANLSVHRHTRGTNPSNPIVVEDEDEPILGRATNFRHPYIHPIDPNLLPTPSTQDVVAMLIGQKDIFPVLESILRLIASGAGPHIPHPSAPSRPSRPVSSETLLPPTKKRKLNRVPAGAVDWDVPYPFPQGEGPEAYRTTWERERGKQLISQLVSLIKNAARKAATKIFIQNQ</sequence>
<dbReference type="Proteomes" id="UP000807353">
    <property type="component" value="Unassembled WGS sequence"/>
</dbReference>